<dbReference type="PANTHER" id="PTHR11592:SF134">
    <property type="entry name" value="PHOSPHOLIPID HYDROPEROXIDE GLUTATHIONE PEROXIDASE"/>
    <property type="match status" value="1"/>
</dbReference>
<gene>
    <name evidence="7" type="ORF">ABEB36_002806</name>
</gene>
<keyword evidence="8" id="KW-1185">Reference proteome</keyword>
<name>A0ABD1F708_HYPHA</name>
<proteinExistence type="inferred from homology"/>
<comment type="caution">
    <text evidence="7">The sequence shown here is derived from an EMBL/GenBank/DDBJ whole genome shotgun (WGS) entry which is preliminary data.</text>
</comment>
<dbReference type="PROSITE" id="PS00763">
    <property type="entry name" value="GLUTATHIONE_PEROXID_2"/>
    <property type="match status" value="1"/>
</dbReference>
<dbReference type="PRINTS" id="PR01011">
    <property type="entry name" value="GLUTPROXDASE"/>
</dbReference>
<evidence type="ECO:0000256" key="3">
    <source>
        <dbReference type="ARBA" id="ARBA00022933"/>
    </source>
</evidence>
<dbReference type="SUPFAM" id="SSF52833">
    <property type="entry name" value="Thioredoxin-like"/>
    <property type="match status" value="1"/>
</dbReference>
<dbReference type="Gene3D" id="3.40.30.10">
    <property type="entry name" value="Glutaredoxin"/>
    <property type="match status" value="1"/>
</dbReference>
<dbReference type="InterPro" id="IPR000889">
    <property type="entry name" value="Glutathione_peroxidase"/>
</dbReference>
<keyword evidence="3" id="KW-0712">Selenocysteine</keyword>
<organism evidence="7 8">
    <name type="scientific">Hypothenemus hampei</name>
    <name type="common">Coffee berry borer</name>
    <dbReference type="NCBI Taxonomy" id="57062"/>
    <lineage>
        <taxon>Eukaryota</taxon>
        <taxon>Metazoa</taxon>
        <taxon>Ecdysozoa</taxon>
        <taxon>Arthropoda</taxon>
        <taxon>Hexapoda</taxon>
        <taxon>Insecta</taxon>
        <taxon>Pterygota</taxon>
        <taxon>Neoptera</taxon>
        <taxon>Endopterygota</taxon>
        <taxon>Coleoptera</taxon>
        <taxon>Polyphaga</taxon>
        <taxon>Cucujiformia</taxon>
        <taxon>Curculionidae</taxon>
        <taxon>Scolytinae</taxon>
        <taxon>Hypothenemus</taxon>
    </lineage>
</organism>
<feature type="region of interest" description="Disordered" evidence="6">
    <location>
        <begin position="1"/>
        <end position="25"/>
    </location>
</feature>
<dbReference type="InterPro" id="IPR029759">
    <property type="entry name" value="GPX_AS"/>
</dbReference>
<evidence type="ECO:0000256" key="4">
    <source>
        <dbReference type="ARBA" id="ARBA00023002"/>
    </source>
</evidence>
<dbReference type="PROSITE" id="PS00460">
    <property type="entry name" value="GLUTATHIONE_PEROXID_1"/>
    <property type="match status" value="1"/>
</dbReference>
<dbReference type="InterPro" id="IPR036249">
    <property type="entry name" value="Thioredoxin-like_sf"/>
</dbReference>
<dbReference type="EMBL" id="JBDJPC010000002">
    <property type="protein sequence ID" value="KAL1513387.1"/>
    <property type="molecule type" value="Genomic_DNA"/>
</dbReference>
<sequence>MAPVKKKKAQNSSESNGSKELLDITEKTSDALPSLSYRVLRSGRVPIPASNKVPVKKKLEKNEIAVAENENLEPPRKTKKPSKKNNIPLKENVEEDDTKTVPKKGKKPVIDSSQRSIYDFKAKTIDGDEITLDQYKNNVCLIVNVASKCGHTATHYKQLVQMFDQYNSEKGLKILAFPCNQFGKQEPGDNEKISNFAKKKNVNFDMFEKIEVNGPNAHPLWNYLTEQIDGPKGPEITWNFTKFLIDKEGKVVGRYQPSIKPLDLIPQLEKLW</sequence>
<evidence type="ECO:0000256" key="6">
    <source>
        <dbReference type="SAM" id="MobiDB-lite"/>
    </source>
</evidence>
<dbReference type="Pfam" id="PF00255">
    <property type="entry name" value="GSHPx"/>
    <property type="match status" value="1"/>
</dbReference>
<dbReference type="InterPro" id="IPR029760">
    <property type="entry name" value="GPX_CS"/>
</dbReference>
<dbReference type="Proteomes" id="UP001566132">
    <property type="component" value="Unassembled WGS sequence"/>
</dbReference>
<evidence type="ECO:0000256" key="2">
    <source>
        <dbReference type="ARBA" id="ARBA00022559"/>
    </source>
</evidence>
<dbReference type="CDD" id="cd00340">
    <property type="entry name" value="GSH_Peroxidase"/>
    <property type="match status" value="1"/>
</dbReference>
<evidence type="ECO:0000313" key="8">
    <source>
        <dbReference type="Proteomes" id="UP001566132"/>
    </source>
</evidence>
<dbReference type="PANTHER" id="PTHR11592">
    <property type="entry name" value="GLUTATHIONE PEROXIDASE"/>
    <property type="match status" value="1"/>
</dbReference>
<keyword evidence="2 5" id="KW-0575">Peroxidase</keyword>
<evidence type="ECO:0000256" key="5">
    <source>
        <dbReference type="RuleBase" id="RU000499"/>
    </source>
</evidence>
<reference evidence="7 8" key="1">
    <citation type="submission" date="2024-05" db="EMBL/GenBank/DDBJ databases">
        <title>Genetic variation in Jamaican populations of the coffee berry borer (Hypothenemus hampei).</title>
        <authorList>
            <person name="Errbii M."/>
            <person name="Myrie A."/>
        </authorList>
    </citation>
    <scope>NUCLEOTIDE SEQUENCE [LARGE SCALE GENOMIC DNA]</scope>
    <source>
        <strain evidence="7">JA-Hopewell-2020-01-JO</strain>
        <tissue evidence="7">Whole body</tissue>
    </source>
</reference>
<comment type="similarity">
    <text evidence="1 5">Belongs to the glutathione peroxidase family.</text>
</comment>
<accession>A0ABD1F708</accession>
<dbReference type="FunFam" id="3.40.30.10:FF:000010">
    <property type="entry name" value="Glutathione peroxidase"/>
    <property type="match status" value="1"/>
</dbReference>
<evidence type="ECO:0000256" key="1">
    <source>
        <dbReference type="ARBA" id="ARBA00006926"/>
    </source>
</evidence>
<dbReference type="PROSITE" id="PS51355">
    <property type="entry name" value="GLUTATHIONE_PEROXID_3"/>
    <property type="match status" value="1"/>
</dbReference>
<evidence type="ECO:0000313" key="7">
    <source>
        <dbReference type="EMBL" id="KAL1513387.1"/>
    </source>
</evidence>
<protein>
    <recommendedName>
        <fullName evidence="5">Glutathione peroxidase</fullName>
    </recommendedName>
</protein>
<feature type="region of interest" description="Disordered" evidence="6">
    <location>
        <begin position="46"/>
        <end position="108"/>
    </location>
</feature>
<dbReference type="GO" id="GO:0004601">
    <property type="term" value="F:peroxidase activity"/>
    <property type="evidence" value="ECO:0007669"/>
    <property type="project" value="UniProtKB-KW"/>
</dbReference>
<dbReference type="AlphaFoldDB" id="A0ABD1F708"/>
<keyword evidence="4 5" id="KW-0560">Oxidoreductase</keyword>